<dbReference type="Proteomes" id="UP001595528">
    <property type="component" value="Unassembled WGS sequence"/>
</dbReference>
<feature type="region of interest" description="Disordered" evidence="1">
    <location>
        <begin position="440"/>
        <end position="476"/>
    </location>
</feature>
<dbReference type="SUPFAM" id="SSF51905">
    <property type="entry name" value="FAD/NAD(P)-binding domain"/>
    <property type="match status" value="1"/>
</dbReference>
<evidence type="ECO:0000313" key="5">
    <source>
        <dbReference type="Proteomes" id="UP001595528"/>
    </source>
</evidence>
<reference evidence="5" key="1">
    <citation type="journal article" date="2019" name="Int. J. Syst. Evol. Microbiol.">
        <title>The Global Catalogue of Microorganisms (GCM) 10K type strain sequencing project: providing services to taxonomists for standard genome sequencing and annotation.</title>
        <authorList>
            <consortium name="The Broad Institute Genomics Platform"/>
            <consortium name="The Broad Institute Genome Sequencing Center for Infectious Disease"/>
            <person name="Wu L."/>
            <person name="Ma J."/>
        </authorList>
    </citation>
    <scope>NUCLEOTIDE SEQUENCE [LARGE SCALE GENOMIC DNA]</scope>
    <source>
        <strain evidence="5">KCTC 42964</strain>
    </source>
</reference>
<comment type="caution">
    <text evidence="4">The sequence shown here is derived from an EMBL/GenBank/DDBJ whole genome shotgun (WGS) entry which is preliminary data.</text>
</comment>
<protein>
    <submittedName>
        <fullName evidence="4">NAD(P)/FAD-dependent oxidoreductase</fullName>
    </submittedName>
</protein>
<keyword evidence="2" id="KW-0812">Transmembrane</keyword>
<dbReference type="Gene3D" id="3.50.50.60">
    <property type="entry name" value="FAD/NAD(P)-binding domain"/>
    <property type="match status" value="1"/>
</dbReference>
<dbReference type="InterPro" id="IPR002937">
    <property type="entry name" value="Amino_oxidase"/>
</dbReference>
<sequence>MSVRANDNRSTSAPTERRPGRRIAVIGGGIAGLGAAWLLQQRHEVTLYEREPRLGGHSHTVEAPGGDGRTVPVDTGFIVYNERNYPNLCALFAHLKVPTRPSDMSFSVSVEDGRLEWAGDNLLKLFGQPRNLLRPAFHRMLRDILRFNRDARLALQHGNLEGMSLGRFLAAQGYAPELARDYLLPMGAAIWSAPTAAMAAFPAENFLRFFDNHGLLDMSDRPRWRTVAGGSRSYVDRLAADLGPAVLRTGCAAQRVSRDRNGAVVTDRAGDRARYDEVVFACHADEALALLADPDPEEAYSLSAIRFQENEAVLHSDPTLMPRRRRLWSSWNYLSAGAQDGRVSVSYWMNRLQGIDRRFPLFVTLNPQRPPAAEAQIGRFVYHHPVFDRRACEAQARLGRLQGQRRTWYCGAWLGYGFHEDGLASAIAVARSFGAAPPWPTAVPPAGGRDGSGLRNDDGMAPPREAAASDRLVRMA</sequence>
<feature type="transmembrane region" description="Helical" evidence="2">
    <location>
        <begin position="21"/>
        <end position="39"/>
    </location>
</feature>
<dbReference type="PANTHER" id="PTHR42923:SF17">
    <property type="entry name" value="AMINE OXIDASE DOMAIN-CONTAINING PROTEIN"/>
    <property type="match status" value="1"/>
</dbReference>
<dbReference type="Pfam" id="PF01593">
    <property type="entry name" value="Amino_oxidase"/>
    <property type="match status" value="1"/>
</dbReference>
<feature type="region of interest" description="Disordered" evidence="1">
    <location>
        <begin position="1"/>
        <end position="20"/>
    </location>
</feature>
<keyword evidence="2" id="KW-1133">Transmembrane helix</keyword>
<dbReference type="InterPro" id="IPR050464">
    <property type="entry name" value="Zeta_carotene_desat/Oxidored"/>
</dbReference>
<accession>A0ABV7KX04</accession>
<proteinExistence type="predicted"/>
<evidence type="ECO:0000256" key="2">
    <source>
        <dbReference type="SAM" id="Phobius"/>
    </source>
</evidence>
<keyword evidence="5" id="KW-1185">Reference proteome</keyword>
<feature type="domain" description="Amine oxidase" evidence="3">
    <location>
        <begin position="30"/>
        <end position="296"/>
    </location>
</feature>
<evidence type="ECO:0000256" key="1">
    <source>
        <dbReference type="SAM" id="MobiDB-lite"/>
    </source>
</evidence>
<name>A0ABV7KX04_9PROT</name>
<dbReference type="EMBL" id="JBHRTR010000015">
    <property type="protein sequence ID" value="MFC3226710.1"/>
    <property type="molecule type" value="Genomic_DNA"/>
</dbReference>
<feature type="compositionally biased region" description="Basic and acidic residues" evidence="1">
    <location>
        <begin position="467"/>
        <end position="476"/>
    </location>
</feature>
<organism evidence="4 5">
    <name type="scientific">Marinibaculum pumilum</name>
    <dbReference type="NCBI Taxonomy" id="1766165"/>
    <lineage>
        <taxon>Bacteria</taxon>
        <taxon>Pseudomonadati</taxon>
        <taxon>Pseudomonadota</taxon>
        <taxon>Alphaproteobacteria</taxon>
        <taxon>Rhodospirillales</taxon>
        <taxon>Rhodospirillaceae</taxon>
        <taxon>Marinibaculum</taxon>
    </lineage>
</organism>
<gene>
    <name evidence="4" type="ORF">ACFOGJ_05670</name>
</gene>
<keyword evidence="2" id="KW-0472">Membrane</keyword>
<dbReference type="PANTHER" id="PTHR42923">
    <property type="entry name" value="PROTOPORPHYRINOGEN OXIDASE"/>
    <property type="match status" value="1"/>
</dbReference>
<evidence type="ECO:0000313" key="4">
    <source>
        <dbReference type="EMBL" id="MFC3226710.1"/>
    </source>
</evidence>
<dbReference type="InterPro" id="IPR036188">
    <property type="entry name" value="FAD/NAD-bd_sf"/>
</dbReference>
<evidence type="ECO:0000259" key="3">
    <source>
        <dbReference type="Pfam" id="PF01593"/>
    </source>
</evidence>
<dbReference type="RefSeq" id="WP_379898820.1">
    <property type="nucleotide sequence ID" value="NZ_JBHRTR010000015.1"/>
</dbReference>